<evidence type="ECO:0000313" key="3">
    <source>
        <dbReference type="Proteomes" id="UP000036449"/>
    </source>
</evidence>
<accession>A0A0J6TGB5</accession>
<dbReference type="SMART" id="SM00450">
    <property type="entry name" value="RHOD"/>
    <property type="match status" value="1"/>
</dbReference>
<dbReference type="PROSITE" id="PS50206">
    <property type="entry name" value="RHODANESE_3"/>
    <property type="match status" value="1"/>
</dbReference>
<dbReference type="EMBL" id="LABZ01000003">
    <property type="protein sequence ID" value="KMO44972.1"/>
    <property type="molecule type" value="Genomic_DNA"/>
</dbReference>
<comment type="caution">
    <text evidence="2">The sequence shown here is derived from an EMBL/GenBank/DDBJ whole genome shotgun (WGS) entry which is preliminary data.</text>
</comment>
<dbReference type="InterPro" id="IPR001763">
    <property type="entry name" value="Rhodanese-like_dom"/>
</dbReference>
<dbReference type="AlphaFoldDB" id="A0A0J6TGB5"/>
<dbReference type="PROSITE" id="PS00380">
    <property type="entry name" value="RHODANESE_1"/>
    <property type="match status" value="1"/>
</dbReference>
<sequence>MVNKVLQTLPAATSDAERFFRSNLSYETDCSDVWETLRSERDSFVLLDVRGQNSYLTAHVPGAVSLPHWDISPEALDRFPTDAVFVVYCAGPHCNGADKGAVKLAAMGRTVKKMIGGMTGWAAEGFATADGPEPREPAR</sequence>
<dbReference type="SUPFAM" id="SSF52821">
    <property type="entry name" value="Rhodanese/Cell cycle control phosphatase"/>
    <property type="match status" value="1"/>
</dbReference>
<dbReference type="InterPro" id="IPR036873">
    <property type="entry name" value="Rhodanese-like_dom_sf"/>
</dbReference>
<keyword evidence="3" id="KW-1185">Reference proteome</keyword>
<dbReference type="Gene3D" id="3.40.250.10">
    <property type="entry name" value="Rhodanese-like domain"/>
    <property type="match status" value="1"/>
</dbReference>
<evidence type="ECO:0000313" key="2">
    <source>
        <dbReference type="EMBL" id="KMO44972.1"/>
    </source>
</evidence>
<organism evidence="2 3">
    <name type="scientific">Methylobacterium tarhaniae</name>
    <dbReference type="NCBI Taxonomy" id="1187852"/>
    <lineage>
        <taxon>Bacteria</taxon>
        <taxon>Pseudomonadati</taxon>
        <taxon>Pseudomonadota</taxon>
        <taxon>Alphaproteobacteria</taxon>
        <taxon>Hyphomicrobiales</taxon>
        <taxon>Methylobacteriaceae</taxon>
        <taxon>Methylobacterium</taxon>
    </lineage>
</organism>
<dbReference type="RefSeq" id="WP_048448859.1">
    <property type="nucleotide sequence ID" value="NZ_LABZ01000003.1"/>
</dbReference>
<gene>
    <name evidence="2" type="ORF">VQ03_00350</name>
</gene>
<dbReference type="OrthoDB" id="9802991at2"/>
<dbReference type="Pfam" id="PF00581">
    <property type="entry name" value="Rhodanese"/>
    <property type="match status" value="1"/>
</dbReference>
<reference evidence="2 3" key="1">
    <citation type="submission" date="2015-03" db="EMBL/GenBank/DDBJ databases">
        <title>Genome sequencing of Methylobacterium tarhaniae DSM 25844.</title>
        <authorList>
            <person name="Chaudhry V."/>
            <person name="Patil P.B."/>
        </authorList>
    </citation>
    <scope>NUCLEOTIDE SEQUENCE [LARGE SCALE GENOMIC DNA]</scope>
    <source>
        <strain evidence="2 3">DSM 25844</strain>
    </source>
</reference>
<dbReference type="Proteomes" id="UP000036449">
    <property type="component" value="Unassembled WGS sequence"/>
</dbReference>
<dbReference type="GO" id="GO:0004792">
    <property type="term" value="F:thiosulfate-cyanide sulfurtransferase activity"/>
    <property type="evidence" value="ECO:0007669"/>
    <property type="project" value="InterPro"/>
</dbReference>
<protein>
    <recommendedName>
        <fullName evidence="1">Rhodanese domain-containing protein</fullName>
    </recommendedName>
</protein>
<proteinExistence type="predicted"/>
<dbReference type="PANTHER" id="PTHR43031">
    <property type="entry name" value="FAD-DEPENDENT OXIDOREDUCTASE"/>
    <property type="match status" value="1"/>
</dbReference>
<dbReference type="InterPro" id="IPR001307">
    <property type="entry name" value="Thiosulphate_STrfase_CS"/>
</dbReference>
<evidence type="ECO:0000259" key="1">
    <source>
        <dbReference type="PROSITE" id="PS50206"/>
    </source>
</evidence>
<name>A0A0J6TGB5_9HYPH</name>
<dbReference type="PATRIC" id="fig|1187852.3.peg.4241"/>
<dbReference type="InterPro" id="IPR050229">
    <property type="entry name" value="GlpE_sulfurtransferase"/>
</dbReference>
<dbReference type="PANTHER" id="PTHR43031:SF1">
    <property type="entry name" value="PYRIDINE NUCLEOTIDE-DISULPHIDE OXIDOREDUCTASE"/>
    <property type="match status" value="1"/>
</dbReference>
<feature type="domain" description="Rhodanese" evidence="1">
    <location>
        <begin position="40"/>
        <end position="130"/>
    </location>
</feature>